<name>A0A3P7NMU9_9BILA</name>
<dbReference type="EMBL" id="UYRT01105378">
    <property type="protein sequence ID" value="VDN44255.1"/>
    <property type="molecule type" value="Genomic_DNA"/>
</dbReference>
<dbReference type="Gene3D" id="1.20.58.120">
    <property type="entry name" value="BAG domain"/>
    <property type="match status" value="1"/>
</dbReference>
<dbReference type="AlphaFoldDB" id="A0A3P7NMU9"/>
<evidence type="ECO:0000313" key="2">
    <source>
        <dbReference type="EMBL" id="VDN44255.1"/>
    </source>
</evidence>
<dbReference type="GO" id="GO:0051087">
    <property type="term" value="F:protein-folding chaperone binding"/>
    <property type="evidence" value="ECO:0007669"/>
    <property type="project" value="InterPro"/>
</dbReference>
<evidence type="ECO:0000256" key="1">
    <source>
        <dbReference type="SAM" id="MobiDB-lite"/>
    </source>
</evidence>
<sequence length="137" mass="14533">MKESDHGDTEAADGAAATAAAAGATAASTAADTASTASSTVAIATTGDVKKISTFGALKEELCRRTLAAEDSAPLSSFNFHENDKLMVLGRPPSTQTDAGWKQLLEFERKHIDKIQQTYNLNNVDLTELEKNFTNGR</sequence>
<evidence type="ECO:0000313" key="3">
    <source>
        <dbReference type="Proteomes" id="UP000271098"/>
    </source>
</evidence>
<dbReference type="InterPro" id="IPR036533">
    <property type="entry name" value="BAG_dom_sf"/>
</dbReference>
<gene>
    <name evidence="2" type="ORF">GPUH_LOCUS25476</name>
</gene>
<accession>A0A3P7NMU9</accession>
<feature type="compositionally biased region" description="Low complexity" evidence="1">
    <location>
        <begin position="12"/>
        <end position="37"/>
    </location>
</feature>
<protein>
    <submittedName>
        <fullName evidence="2">Uncharacterized protein</fullName>
    </submittedName>
</protein>
<reference evidence="2 3" key="1">
    <citation type="submission" date="2018-11" db="EMBL/GenBank/DDBJ databases">
        <authorList>
            <consortium name="Pathogen Informatics"/>
        </authorList>
    </citation>
    <scope>NUCLEOTIDE SEQUENCE [LARGE SCALE GENOMIC DNA]</scope>
</reference>
<dbReference type="Proteomes" id="UP000271098">
    <property type="component" value="Unassembled WGS sequence"/>
</dbReference>
<dbReference type="OrthoDB" id="417450at2759"/>
<organism evidence="2 3">
    <name type="scientific">Gongylonema pulchrum</name>
    <dbReference type="NCBI Taxonomy" id="637853"/>
    <lineage>
        <taxon>Eukaryota</taxon>
        <taxon>Metazoa</taxon>
        <taxon>Ecdysozoa</taxon>
        <taxon>Nematoda</taxon>
        <taxon>Chromadorea</taxon>
        <taxon>Rhabditida</taxon>
        <taxon>Spirurina</taxon>
        <taxon>Spiruromorpha</taxon>
        <taxon>Spiruroidea</taxon>
        <taxon>Gongylonematidae</taxon>
        <taxon>Gongylonema</taxon>
    </lineage>
</organism>
<dbReference type="SUPFAM" id="SSF63491">
    <property type="entry name" value="BAG domain"/>
    <property type="match status" value="1"/>
</dbReference>
<feature type="region of interest" description="Disordered" evidence="1">
    <location>
        <begin position="1"/>
        <end position="37"/>
    </location>
</feature>
<proteinExistence type="predicted"/>
<keyword evidence="3" id="KW-1185">Reference proteome</keyword>